<dbReference type="AlphaFoldDB" id="A0A6J4JMW7"/>
<accession>A0A6J4JMW7</accession>
<feature type="compositionally biased region" description="Low complexity" evidence="1">
    <location>
        <begin position="51"/>
        <end position="61"/>
    </location>
</feature>
<gene>
    <name evidence="2" type="ORF">AVDCRST_MAG41-3720</name>
</gene>
<feature type="non-terminal residue" evidence="2">
    <location>
        <position position="1"/>
    </location>
</feature>
<feature type="compositionally biased region" description="Low complexity" evidence="1">
    <location>
        <begin position="88"/>
        <end position="99"/>
    </location>
</feature>
<feature type="non-terminal residue" evidence="2">
    <location>
        <position position="110"/>
    </location>
</feature>
<evidence type="ECO:0000313" key="2">
    <source>
        <dbReference type="EMBL" id="CAA9282839.1"/>
    </source>
</evidence>
<feature type="region of interest" description="Disordered" evidence="1">
    <location>
        <begin position="1"/>
        <end position="110"/>
    </location>
</feature>
<reference evidence="2" key="1">
    <citation type="submission" date="2020-02" db="EMBL/GenBank/DDBJ databases">
        <authorList>
            <person name="Meier V. D."/>
        </authorList>
    </citation>
    <scope>NUCLEOTIDE SEQUENCE</scope>
    <source>
        <strain evidence="2">AVDCRST_MAG41</strain>
    </source>
</reference>
<protein>
    <submittedName>
        <fullName evidence="2">Uncharacterized protein</fullName>
    </submittedName>
</protein>
<name>A0A6J4JMW7_9ACTN</name>
<organism evidence="2">
    <name type="scientific">uncultured Mycobacteriales bacterium</name>
    <dbReference type="NCBI Taxonomy" id="581187"/>
    <lineage>
        <taxon>Bacteria</taxon>
        <taxon>Bacillati</taxon>
        <taxon>Actinomycetota</taxon>
        <taxon>Actinomycetes</taxon>
        <taxon>Mycobacteriales</taxon>
        <taxon>environmental samples</taxon>
    </lineage>
</organism>
<proteinExistence type="predicted"/>
<feature type="compositionally biased region" description="Low complexity" evidence="1">
    <location>
        <begin position="1"/>
        <end position="10"/>
    </location>
</feature>
<sequence>AVPPTGGARRAAGRGAGRGPGRRPAGARRGRRRRGGPGRRRPDRADRVAVRQRGVGAAGRAGRPGRRPGPDPDLAPGGEPQPGRRRGGLPLRLRPRAPGQSADTGRHEGV</sequence>
<feature type="compositionally biased region" description="Basic residues" evidence="1">
    <location>
        <begin position="25"/>
        <end position="42"/>
    </location>
</feature>
<dbReference type="EMBL" id="CADCTP010000341">
    <property type="protein sequence ID" value="CAA9282839.1"/>
    <property type="molecule type" value="Genomic_DNA"/>
</dbReference>
<evidence type="ECO:0000256" key="1">
    <source>
        <dbReference type="SAM" id="MobiDB-lite"/>
    </source>
</evidence>